<protein>
    <submittedName>
        <fullName evidence="1">Uncharacterized protein</fullName>
    </submittedName>
</protein>
<comment type="caution">
    <text evidence="1">The sequence shown here is derived from an EMBL/GenBank/DDBJ whole genome shotgun (WGS) entry which is preliminary data.</text>
</comment>
<evidence type="ECO:0000313" key="1">
    <source>
        <dbReference type="EMBL" id="CAJ2647694.1"/>
    </source>
</evidence>
<gene>
    <name evidence="1" type="ORF">MILVUS5_LOCUS16170</name>
</gene>
<sequence length="172" mass="20636">MGCVKRPFTGEGVKRPAKDNIWNEGSKKVPIGRVKRPDMQRPFRDNIWKKSWKKARRKAIIGRLTGEGMKRPARDNLWDEEREKKWMEEAIKHAMEVQRKYEENRAERKRKYEEKRAERKKNGEERENTAYKGHGDMTSTSKGYHQLRVPSDRMDLEFPVRLNLHWYVVTHS</sequence>
<organism evidence="1 2">
    <name type="scientific">Trifolium pratense</name>
    <name type="common">Red clover</name>
    <dbReference type="NCBI Taxonomy" id="57577"/>
    <lineage>
        <taxon>Eukaryota</taxon>
        <taxon>Viridiplantae</taxon>
        <taxon>Streptophyta</taxon>
        <taxon>Embryophyta</taxon>
        <taxon>Tracheophyta</taxon>
        <taxon>Spermatophyta</taxon>
        <taxon>Magnoliopsida</taxon>
        <taxon>eudicotyledons</taxon>
        <taxon>Gunneridae</taxon>
        <taxon>Pentapetalae</taxon>
        <taxon>rosids</taxon>
        <taxon>fabids</taxon>
        <taxon>Fabales</taxon>
        <taxon>Fabaceae</taxon>
        <taxon>Papilionoideae</taxon>
        <taxon>50 kb inversion clade</taxon>
        <taxon>NPAAA clade</taxon>
        <taxon>Hologalegina</taxon>
        <taxon>IRL clade</taxon>
        <taxon>Trifolieae</taxon>
        <taxon>Trifolium</taxon>
    </lineage>
</organism>
<evidence type="ECO:0000313" key="2">
    <source>
        <dbReference type="Proteomes" id="UP001177021"/>
    </source>
</evidence>
<proteinExistence type="predicted"/>
<keyword evidence="2" id="KW-1185">Reference proteome</keyword>
<dbReference type="EMBL" id="CASHSV030000109">
    <property type="protein sequence ID" value="CAJ2647694.1"/>
    <property type="molecule type" value="Genomic_DNA"/>
</dbReference>
<reference evidence="1" key="1">
    <citation type="submission" date="2023-10" db="EMBL/GenBank/DDBJ databases">
        <authorList>
            <person name="Rodriguez Cubillos JULIANA M."/>
            <person name="De Vega J."/>
        </authorList>
    </citation>
    <scope>NUCLEOTIDE SEQUENCE</scope>
</reference>
<dbReference type="Proteomes" id="UP001177021">
    <property type="component" value="Unassembled WGS sequence"/>
</dbReference>
<accession>A0ACB0JV48</accession>
<name>A0ACB0JV48_TRIPR</name>